<name>A0AAD1QX54_PELCU</name>
<keyword evidence="3" id="KW-1185">Reference proteome</keyword>
<dbReference type="Gene3D" id="3.30.250.20">
    <property type="entry name" value="L1 transposable element, C-terminal domain"/>
    <property type="match status" value="1"/>
</dbReference>
<accession>A0AAD1QX54</accession>
<protein>
    <submittedName>
        <fullName evidence="2">Uncharacterized protein</fullName>
    </submittedName>
</protein>
<feature type="region of interest" description="Disordered" evidence="1">
    <location>
        <begin position="63"/>
        <end position="114"/>
    </location>
</feature>
<proteinExistence type="predicted"/>
<gene>
    <name evidence="2" type="ORF">PECUL_23A021552</name>
</gene>
<evidence type="ECO:0000313" key="3">
    <source>
        <dbReference type="Proteomes" id="UP001295444"/>
    </source>
</evidence>
<dbReference type="Proteomes" id="UP001295444">
    <property type="component" value="Chromosome 01"/>
</dbReference>
<sequence>MKPLTDLLRSRNIRYRWGFPLALTATHNGTTATLSSAEDVRVFTSALDLPDIYIPDWYGPLQPPNRLQMTHKQRGQTPSKCRSNDQMHHQGGPRPRAGPPALRWDPRHVTTTTS</sequence>
<reference evidence="2" key="1">
    <citation type="submission" date="2022-03" db="EMBL/GenBank/DDBJ databases">
        <authorList>
            <person name="Alioto T."/>
            <person name="Alioto T."/>
            <person name="Gomez Garrido J."/>
        </authorList>
    </citation>
    <scope>NUCLEOTIDE SEQUENCE</scope>
</reference>
<feature type="compositionally biased region" description="Low complexity" evidence="1">
    <location>
        <begin position="92"/>
        <end position="101"/>
    </location>
</feature>
<dbReference type="AlphaFoldDB" id="A0AAD1QX54"/>
<dbReference type="InterPro" id="IPR042566">
    <property type="entry name" value="L1_C"/>
</dbReference>
<organism evidence="2 3">
    <name type="scientific">Pelobates cultripes</name>
    <name type="common">Western spadefoot toad</name>
    <dbReference type="NCBI Taxonomy" id="61616"/>
    <lineage>
        <taxon>Eukaryota</taxon>
        <taxon>Metazoa</taxon>
        <taxon>Chordata</taxon>
        <taxon>Craniata</taxon>
        <taxon>Vertebrata</taxon>
        <taxon>Euteleostomi</taxon>
        <taxon>Amphibia</taxon>
        <taxon>Batrachia</taxon>
        <taxon>Anura</taxon>
        <taxon>Pelobatoidea</taxon>
        <taxon>Pelobatidae</taxon>
        <taxon>Pelobates</taxon>
    </lineage>
</organism>
<evidence type="ECO:0000256" key="1">
    <source>
        <dbReference type="SAM" id="MobiDB-lite"/>
    </source>
</evidence>
<dbReference type="EMBL" id="OW240912">
    <property type="protein sequence ID" value="CAH2218596.1"/>
    <property type="molecule type" value="Genomic_DNA"/>
</dbReference>
<evidence type="ECO:0000313" key="2">
    <source>
        <dbReference type="EMBL" id="CAH2218596.1"/>
    </source>
</evidence>